<sequence length="175" mass="18950">MSVRTSRAALILGALLGFSILGGACKPMQVDEERPVSSCDASSPGPQGGEPLLLFVDPDTEEPLKKDAIVVTTKEPDGEEYLRVGLRHFPDDAGEYTYVIRLVAGHEDPPEGPVLLEGSAVSEACWPTWERLRTSLTFDPTVSFRPTKPEAATLEVLAVGSDHELKASVLVVFRY</sequence>
<dbReference type="RefSeq" id="WP_050434813.1">
    <property type="nucleotide sequence ID" value="NZ_CP012159.1"/>
</dbReference>
<proteinExistence type="predicted"/>
<dbReference type="PROSITE" id="PS51257">
    <property type="entry name" value="PROKAR_LIPOPROTEIN"/>
    <property type="match status" value="1"/>
</dbReference>
<dbReference type="EMBL" id="CP012159">
    <property type="protein sequence ID" value="AKT43327.1"/>
    <property type="molecule type" value="Genomic_DNA"/>
</dbReference>
<dbReference type="STRING" id="52.CMC5_075590"/>
<evidence type="ECO:0000313" key="2">
    <source>
        <dbReference type="Proteomes" id="UP000067626"/>
    </source>
</evidence>
<dbReference type="AlphaFoldDB" id="A0A0K1ERP4"/>
<evidence type="ECO:0000313" key="1">
    <source>
        <dbReference type="EMBL" id="AKT43327.1"/>
    </source>
</evidence>
<organism evidence="1 2">
    <name type="scientific">Chondromyces crocatus</name>
    <dbReference type="NCBI Taxonomy" id="52"/>
    <lineage>
        <taxon>Bacteria</taxon>
        <taxon>Pseudomonadati</taxon>
        <taxon>Myxococcota</taxon>
        <taxon>Polyangia</taxon>
        <taxon>Polyangiales</taxon>
        <taxon>Polyangiaceae</taxon>
        <taxon>Chondromyces</taxon>
    </lineage>
</organism>
<gene>
    <name evidence="1" type="ORF">CMC5_075590</name>
</gene>
<dbReference type="KEGG" id="ccro:CMC5_075590"/>
<protein>
    <recommendedName>
        <fullName evidence="3">Lipoprotein</fullName>
    </recommendedName>
</protein>
<keyword evidence="2" id="KW-1185">Reference proteome</keyword>
<evidence type="ECO:0008006" key="3">
    <source>
        <dbReference type="Google" id="ProtNLM"/>
    </source>
</evidence>
<dbReference type="Proteomes" id="UP000067626">
    <property type="component" value="Chromosome"/>
</dbReference>
<accession>A0A0K1ERP4</accession>
<name>A0A0K1ERP4_CHOCO</name>
<reference evidence="1 2" key="1">
    <citation type="submission" date="2015-07" db="EMBL/GenBank/DDBJ databases">
        <title>Genome analysis of myxobacterium Chondromyces crocatus Cm c5 reveals a high potential for natural compound synthesis and the genetic basis for the loss of fruiting body formation.</title>
        <authorList>
            <person name="Zaburannyi N."/>
            <person name="Bunk B."/>
            <person name="Maier J."/>
            <person name="Overmann J."/>
            <person name="Mueller R."/>
        </authorList>
    </citation>
    <scope>NUCLEOTIDE SEQUENCE [LARGE SCALE GENOMIC DNA]</scope>
    <source>
        <strain evidence="1 2">Cm c5</strain>
    </source>
</reference>